<organism evidence="2 3">
    <name type="scientific">Rangifer tarandus platyrhynchus</name>
    <name type="common">Svalbard reindeer</name>
    <dbReference type="NCBI Taxonomy" id="3082113"/>
    <lineage>
        <taxon>Eukaryota</taxon>
        <taxon>Metazoa</taxon>
        <taxon>Chordata</taxon>
        <taxon>Craniata</taxon>
        <taxon>Vertebrata</taxon>
        <taxon>Euteleostomi</taxon>
        <taxon>Mammalia</taxon>
        <taxon>Eutheria</taxon>
        <taxon>Laurasiatheria</taxon>
        <taxon>Artiodactyla</taxon>
        <taxon>Ruminantia</taxon>
        <taxon>Pecora</taxon>
        <taxon>Cervidae</taxon>
        <taxon>Odocoileinae</taxon>
        <taxon>Rangifer</taxon>
    </lineage>
</organism>
<gene>
    <name evidence="2" type="ORF">MRATA1EN1_LOCUS14661</name>
</gene>
<evidence type="ECO:0000256" key="1">
    <source>
        <dbReference type="SAM" id="MobiDB-lite"/>
    </source>
</evidence>
<protein>
    <submittedName>
        <fullName evidence="2">Uncharacterized protein</fullName>
    </submittedName>
</protein>
<keyword evidence="3" id="KW-1185">Reference proteome</keyword>
<feature type="region of interest" description="Disordered" evidence="1">
    <location>
        <begin position="44"/>
        <end position="65"/>
    </location>
</feature>
<feature type="region of interest" description="Disordered" evidence="1">
    <location>
        <begin position="96"/>
        <end position="141"/>
    </location>
</feature>
<dbReference type="EMBL" id="OX459961">
    <property type="protein sequence ID" value="CAI9165699.1"/>
    <property type="molecule type" value="Genomic_DNA"/>
</dbReference>
<accession>A0ABN8YW49</accession>
<dbReference type="Proteomes" id="UP001176941">
    <property type="component" value="Chromosome 25"/>
</dbReference>
<name>A0ABN8YW49_RANTA</name>
<proteinExistence type="predicted"/>
<evidence type="ECO:0000313" key="3">
    <source>
        <dbReference type="Proteomes" id="UP001176941"/>
    </source>
</evidence>
<evidence type="ECO:0000313" key="2">
    <source>
        <dbReference type="EMBL" id="CAI9165699.1"/>
    </source>
</evidence>
<reference evidence="2" key="1">
    <citation type="submission" date="2023-04" db="EMBL/GenBank/DDBJ databases">
        <authorList>
            <consortium name="ELIXIR-Norway"/>
        </authorList>
    </citation>
    <scope>NUCLEOTIDE SEQUENCE [LARGE SCALE GENOMIC DNA]</scope>
</reference>
<sequence length="256" mass="27233">MGTGVGTRALGVSDTDAGRRQAAAWSEETGLLLDGLGVTALREGEKRGAPVPAQPYTRRPHPSRAQLLTARCPRARWTQQRSPRGLQPYARRHASLGSGAETTPGDWEPHPATGGVAEQTRRSRKGRTAEEAPPPTRNFRRTSAFGAHGRLRESGVVDACALTSSWAGGPRCRPGSISTCRPDPGALGEHLRGAFREAPVKGASGGEGLETSGFAGSPCAQLGARFVREEGGVNRLRDVSKVVQPRNPPDWQRPDV</sequence>